<feature type="transmembrane region" description="Helical" evidence="1">
    <location>
        <begin position="199"/>
        <end position="222"/>
    </location>
</feature>
<dbReference type="EMBL" id="CM008047">
    <property type="protein sequence ID" value="PVH63707.1"/>
    <property type="molecule type" value="Genomic_DNA"/>
</dbReference>
<dbReference type="InterPro" id="IPR025315">
    <property type="entry name" value="DUF4220"/>
</dbReference>
<feature type="transmembrane region" description="Helical" evidence="1">
    <location>
        <begin position="167"/>
        <end position="187"/>
    </location>
</feature>
<accession>A0A2T8KND6</accession>
<gene>
    <name evidence="3" type="ORF">PAHAL_2G089800</name>
</gene>
<sequence>MHIFGRINQPFLLSGRLRSRHHERRLQVSSPLAWPRGSPSGGGGVGSSSAAYRCELPKDDAITVDTIWEHCDREDAAFASLSISSSRIRGACLSYSLSHLLKRRSFRLDCAEAGLAETRRFVLDGLLSEDNTEEHTEAFRVIEVELGFLHDFFYTKWSSIFEVETSFFVTAVLKIILTFMLGAVVILKHIPVTESTTRIVDVVATVLVLGALVAVEASQTAMYLGSDWAMVSLACCRLTAGTSRFLPFALRKPFGFLCRRALFSYWHNSMGLYSVIEGSRFLMRSKAPLSPLKLNSSPC</sequence>
<evidence type="ECO:0000313" key="3">
    <source>
        <dbReference type="EMBL" id="PVH63707.1"/>
    </source>
</evidence>
<dbReference type="Gramene" id="PVH63707">
    <property type="protein sequence ID" value="PVH63707"/>
    <property type="gene ID" value="PAHAL_2G089800"/>
</dbReference>
<dbReference type="Proteomes" id="UP000243499">
    <property type="component" value="Chromosome 2"/>
</dbReference>
<keyword evidence="1" id="KW-0472">Membrane</keyword>
<evidence type="ECO:0000256" key="1">
    <source>
        <dbReference type="SAM" id="Phobius"/>
    </source>
</evidence>
<feature type="domain" description="DUF4220" evidence="2">
    <location>
        <begin position="60"/>
        <end position="277"/>
    </location>
</feature>
<reference evidence="3" key="1">
    <citation type="submission" date="2018-04" db="EMBL/GenBank/DDBJ databases">
        <title>WGS assembly of Panicum hallii.</title>
        <authorList>
            <person name="Lovell J."/>
            <person name="Jenkins J."/>
            <person name="Lowry D."/>
            <person name="Mamidi S."/>
            <person name="Sreedasyam A."/>
            <person name="Weng X."/>
            <person name="Barry K."/>
            <person name="Bonette J."/>
            <person name="Campitelli B."/>
            <person name="Daum C."/>
            <person name="Gordon S."/>
            <person name="Gould B."/>
            <person name="Lipzen A."/>
            <person name="Macqueen A."/>
            <person name="Palacio-Mejia J."/>
            <person name="Plott C."/>
            <person name="Shakirov E."/>
            <person name="Shu S."/>
            <person name="Yoshinaga Y."/>
            <person name="Zane M."/>
            <person name="Rokhsar D."/>
            <person name="Grimwood J."/>
            <person name="Schmutz J."/>
            <person name="Juenger T."/>
        </authorList>
    </citation>
    <scope>NUCLEOTIDE SEQUENCE [LARGE SCALE GENOMIC DNA]</scope>
    <source>
        <strain evidence="3">FIL2</strain>
    </source>
</reference>
<name>A0A2T8KND6_9POAL</name>
<organism evidence="3">
    <name type="scientific">Panicum hallii</name>
    <dbReference type="NCBI Taxonomy" id="206008"/>
    <lineage>
        <taxon>Eukaryota</taxon>
        <taxon>Viridiplantae</taxon>
        <taxon>Streptophyta</taxon>
        <taxon>Embryophyta</taxon>
        <taxon>Tracheophyta</taxon>
        <taxon>Spermatophyta</taxon>
        <taxon>Magnoliopsida</taxon>
        <taxon>Liliopsida</taxon>
        <taxon>Poales</taxon>
        <taxon>Poaceae</taxon>
        <taxon>PACMAD clade</taxon>
        <taxon>Panicoideae</taxon>
        <taxon>Panicodae</taxon>
        <taxon>Paniceae</taxon>
        <taxon>Panicinae</taxon>
        <taxon>Panicum</taxon>
        <taxon>Panicum sect. Panicum</taxon>
    </lineage>
</organism>
<keyword evidence="1" id="KW-0812">Transmembrane</keyword>
<dbReference type="PANTHER" id="PTHR31325">
    <property type="entry name" value="OS01G0798800 PROTEIN-RELATED"/>
    <property type="match status" value="1"/>
</dbReference>
<keyword evidence="1" id="KW-1133">Transmembrane helix</keyword>
<evidence type="ECO:0000259" key="2">
    <source>
        <dbReference type="Pfam" id="PF13968"/>
    </source>
</evidence>
<proteinExistence type="predicted"/>
<protein>
    <recommendedName>
        <fullName evidence="2">DUF4220 domain-containing protein</fullName>
    </recommendedName>
</protein>
<dbReference type="Pfam" id="PF13968">
    <property type="entry name" value="DUF4220"/>
    <property type="match status" value="1"/>
</dbReference>
<dbReference type="AlphaFoldDB" id="A0A2T8KND6"/>